<dbReference type="Proteomes" id="UP000095280">
    <property type="component" value="Unplaced"/>
</dbReference>
<protein>
    <submittedName>
        <fullName evidence="2">Uncharacterized protein</fullName>
    </submittedName>
</protein>
<organism evidence="1 2">
    <name type="scientific">Macrostomum lignano</name>
    <dbReference type="NCBI Taxonomy" id="282301"/>
    <lineage>
        <taxon>Eukaryota</taxon>
        <taxon>Metazoa</taxon>
        <taxon>Spiralia</taxon>
        <taxon>Lophotrochozoa</taxon>
        <taxon>Platyhelminthes</taxon>
        <taxon>Rhabditophora</taxon>
        <taxon>Macrostomorpha</taxon>
        <taxon>Macrostomida</taxon>
        <taxon>Macrostomidae</taxon>
        <taxon>Macrostomum</taxon>
    </lineage>
</organism>
<proteinExistence type="predicted"/>
<dbReference type="WBParaSite" id="maker-uti_cns_0006868-snap-gene-0.16-mRNA-1">
    <property type="protein sequence ID" value="maker-uti_cns_0006868-snap-gene-0.16-mRNA-1"/>
    <property type="gene ID" value="maker-uti_cns_0006868-snap-gene-0.16"/>
</dbReference>
<accession>A0A1I8HM11</accession>
<evidence type="ECO:0000313" key="2">
    <source>
        <dbReference type="WBParaSite" id="maker-uti_cns_0006868-snap-gene-0.16-mRNA-1"/>
    </source>
</evidence>
<sequence>MGESAAETEIYKNFGSFPRLAQWVCANYPAGSSVWPRAASRTGPPAVSLSAKCGNRAAVSSI</sequence>
<keyword evidence="1" id="KW-1185">Reference proteome</keyword>
<name>A0A1I8HM11_9PLAT</name>
<reference evidence="2" key="1">
    <citation type="submission" date="2016-11" db="UniProtKB">
        <authorList>
            <consortium name="WormBaseParasite"/>
        </authorList>
    </citation>
    <scope>IDENTIFICATION</scope>
</reference>
<dbReference type="AlphaFoldDB" id="A0A1I8HM11"/>
<evidence type="ECO:0000313" key="1">
    <source>
        <dbReference type="Proteomes" id="UP000095280"/>
    </source>
</evidence>